<keyword evidence="3" id="KW-0945">Host-virus interaction</keyword>
<keyword evidence="4" id="KW-1162">Viral penetration into host cytoplasm</keyword>
<keyword evidence="6" id="KW-0946">Virion</keyword>
<dbReference type="Gene3D" id="2.170.40.20">
    <property type="entry name" value="Human immunodeficiency virus 1, Gp160, envelope glycoprotein"/>
    <property type="match status" value="1"/>
</dbReference>
<keyword evidence="10" id="KW-1160">Virus entry into host cell</keyword>
<keyword evidence="5" id="KW-1161">Viral attachment to host cell</keyword>
<evidence type="ECO:0000313" key="12">
    <source>
        <dbReference type="EMBL" id="ABA08259.1"/>
    </source>
</evidence>
<evidence type="ECO:0000256" key="9">
    <source>
        <dbReference type="ARBA" id="ARBA00023180"/>
    </source>
</evidence>
<name>Q3LX73_HV1</name>
<accession>Q3LX73</accession>
<evidence type="ECO:0000256" key="10">
    <source>
        <dbReference type="ARBA" id="ARBA00023296"/>
    </source>
</evidence>
<dbReference type="GO" id="GO:0039663">
    <property type="term" value="P:membrane fusion involved in viral entry into host cell"/>
    <property type="evidence" value="ECO:0007669"/>
    <property type="project" value="UniProtKB-KW"/>
</dbReference>
<keyword evidence="12" id="KW-0261">Viral envelope protein</keyword>
<dbReference type="InterPro" id="IPR000777">
    <property type="entry name" value="HIV1_Gp120"/>
</dbReference>
<keyword evidence="2" id="KW-1168">Fusion of virus membrane with host membrane</keyword>
<evidence type="ECO:0000256" key="1">
    <source>
        <dbReference type="ARBA" id="ARBA00004182"/>
    </source>
</evidence>
<feature type="non-terminal residue" evidence="12">
    <location>
        <position position="149"/>
    </location>
</feature>
<dbReference type="InterPro" id="IPR036377">
    <property type="entry name" value="Gp120_core_sf"/>
</dbReference>
<dbReference type="EMBL" id="DQ155170">
    <property type="protein sequence ID" value="ABA08259.1"/>
    <property type="molecule type" value="Genomic_DNA"/>
</dbReference>
<dbReference type="GO" id="GO:0046718">
    <property type="term" value="P:symbiont entry into host cell"/>
    <property type="evidence" value="ECO:0007669"/>
    <property type="project" value="UniProtKB-KW"/>
</dbReference>
<sequence length="149" mass="16683">TSQCATQLLLNGSLAKGEVKIRICNITNNAKTIIVQLVTPVKINCTRPNNNTIKGVHIGPGLSILCNRSHNRGYKTSILSCQCSEWDNTLQQVAIQLRKYFGNRTRPIRIHYLLRRRLRNHNTSFVIVAGEYLLLNTSDLSNSLGILAL</sequence>
<dbReference type="GO" id="GO:0055036">
    <property type="term" value="C:virion membrane"/>
    <property type="evidence" value="ECO:0007669"/>
    <property type="project" value="UniProtKB-SubCell"/>
</dbReference>
<protein>
    <submittedName>
        <fullName evidence="12">Envelope glycoprotein</fullName>
    </submittedName>
</protein>
<evidence type="ECO:0000256" key="2">
    <source>
        <dbReference type="ARBA" id="ARBA00022506"/>
    </source>
</evidence>
<evidence type="ECO:0000256" key="7">
    <source>
        <dbReference type="ARBA" id="ARBA00023136"/>
    </source>
</evidence>
<evidence type="ECO:0000256" key="4">
    <source>
        <dbReference type="ARBA" id="ARBA00022595"/>
    </source>
</evidence>
<reference evidence="12" key="1">
    <citation type="journal article" date="2008" name="AIDS Res. Hum. Retroviruses">
        <title>HIV type 1 genetic diversity in Moyale, Mandera, and Turkana based on env-C2-V3 sequences.</title>
        <authorList>
            <person name="Khamadi S.A."/>
            <person name="Lihana R.W."/>
            <person name="Mwaniki D.L."/>
            <person name="Kinyua J."/>
            <person name="Lagat N."/>
            <person name="Carter J.Y."/>
            <person name="Ichimura H."/>
            <person name="Oishi I."/>
            <person name="Okoth F.A."/>
            <person name="Ochieng W."/>
        </authorList>
    </citation>
    <scope>NUCLEOTIDE SEQUENCE</scope>
    <source>
        <strain evidence="12">MYDH050</strain>
    </source>
</reference>
<feature type="domain" description="Human immunodeficiency virus 1 envelope glycoprotein Gp120" evidence="11">
    <location>
        <begin position="2"/>
        <end position="100"/>
    </location>
</feature>
<comment type="subcellular location">
    <subcellularLocation>
        <location evidence="1">Virion membrane</location>
    </subcellularLocation>
</comment>
<feature type="non-terminal residue" evidence="12">
    <location>
        <position position="1"/>
    </location>
</feature>
<evidence type="ECO:0000256" key="3">
    <source>
        <dbReference type="ARBA" id="ARBA00022581"/>
    </source>
</evidence>
<evidence type="ECO:0000256" key="8">
    <source>
        <dbReference type="ARBA" id="ARBA00023157"/>
    </source>
</evidence>
<dbReference type="GO" id="GO:0019062">
    <property type="term" value="P:virion attachment to host cell"/>
    <property type="evidence" value="ECO:0007669"/>
    <property type="project" value="UniProtKB-KW"/>
</dbReference>
<keyword evidence="9" id="KW-0325">Glycoprotein</keyword>
<proteinExistence type="predicted"/>
<evidence type="ECO:0000256" key="6">
    <source>
        <dbReference type="ARBA" id="ARBA00022844"/>
    </source>
</evidence>
<evidence type="ECO:0000256" key="5">
    <source>
        <dbReference type="ARBA" id="ARBA00022804"/>
    </source>
</evidence>
<keyword evidence="7" id="KW-0472">Membrane</keyword>
<dbReference type="Pfam" id="PF00516">
    <property type="entry name" value="GP120"/>
    <property type="match status" value="1"/>
</dbReference>
<dbReference type="GO" id="GO:0019031">
    <property type="term" value="C:viral envelope"/>
    <property type="evidence" value="ECO:0007669"/>
    <property type="project" value="UniProtKB-KW"/>
</dbReference>
<gene>
    <name evidence="12" type="primary">env</name>
</gene>
<organismHost>
    <name type="scientific">Homo sapiens</name>
    <name type="common">Human</name>
    <dbReference type="NCBI Taxonomy" id="9606"/>
</organismHost>
<keyword evidence="8" id="KW-1015">Disulfide bond</keyword>
<evidence type="ECO:0000259" key="11">
    <source>
        <dbReference type="Pfam" id="PF00516"/>
    </source>
</evidence>
<dbReference type="SUPFAM" id="SSF56502">
    <property type="entry name" value="gp120 core"/>
    <property type="match status" value="1"/>
</dbReference>
<organism evidence="12">
    <name type="scientific">Human immunodeficiency virus type 1</name>
    <name type="common">HIV-1</name>
    <dbReference type="NCBI Taxonomy" id="11676"/>
    <lineage>
        <taxon>Viruses</taxon>
        <taxon>Riboviria</taxon>
        <taxon>Pararnavirae</taxon>
        <taxon>Artverviricota</taxon>
        <taxon>Revtraviricetes</taxon>
        <taxon>Ortervirales</taxon>
        <taxon>Retroviridae</taxon>
        <taxon>Orthoretrovirinae</taxon>
        <taxon>Lentivirus</taxon>
        <taxon>Lentivirus humimdef1</taxon>
    </lineage>
</organism>